<keyword evidence="3" id="KW-1185">Reference proteome</keyword>
<dbReference type="InterPro" id="IPR029058">
    <property type="entry name" value="AB_hydrolase_fold"/>
</dbReference>
<name>A0A164N4T8_9AGAM</name>
<sequence length="353" mass="39002">MRLNSETLIVDDRPSYPYRVMGNRYIPAKKTTIPPKSSESEHHVSLVLLHATGMYKEVFEPVIEVLFAEYPSRKTDSGCLVVIDEVWSIDCPNHGQSAALNRADIERASPSAWTIREYANAAHTFLRSKPGGHDLSKRQLVLVGHSVGGSSILFMSQLMPQFNVHAIVLADNLSSPPCPKRKLAVSLFIKAALCRPEVWQSSAQATNFLERDRSMGVWPARARQSFLKFAIRDPIDEPGNSNASVCLKLACPREHEASIYRSVEDNGEEHDALHALLGSGIPVHYIYDQDPPTLTAFFRESTLSCRGRRPTTAHPAKGGHMFVITEPAETARLIAQAIGHETSSNALDATARL</sequence>
<dbReference type="SUPFAM" id="SSF53474">
    <property type="entry name" value="alpha/beta-Hydrolases"/>
    <property type="match status" value="1"/>
</dbReference>
<dbReference type="AlphaFoldDB" id="A0A164N4T8"/>
<evidence type="ECO:0000259" key="1">
    <source>
        <dbReference type="Pfam" id="PF12697"/>
    </source>
</evidence>
<dbReference type="EMBL" id="KV419451">
    <property type="protein sequence ID" value="KZS87355.1"/>
    <property type="molecule type" value="Genomic_DNA"/>
</dbReference>
<reference evidence="2 3" key="1">
    <citation type="journal article" date="2016" name="Mol. Biol. Evol.">
        <title>Comparative Genomics of Early-Diverging Mushroom-Forming Fungi Provides Insights into the Origins of Lignocellulose Decay Capabilities.</title>
        <authorList>
            <person name="Nagy L.G."/>
            <person name="Riley R."/>
            <person name="Tritt A."/>
            <person name="Adam C."/>
            <person name="Daum C."/>
            <person name="Floudas D."/>
            <person name="Sun H."/>
            <person name="Yadav J.S."/>
            <person name="Pangilinan J."/>
            <person name="Larsson K.H."/>
            <person name="Matsuura K."/>
            <person name="Barry K."/>
            <person name="Labutti K."/>
            <person name="Kuo R."/>
            <person name="Ohm R.A."/>
            <person name="Bhattacharya S.S."/>
            <person name="Shirouzu T."/>
            <person name="Yoshinaga Y."/>
            <person name="Martin F.M."/>
            <person name="Grigoriev I.V."/>
            <person name="Hibbett D.S."/>
        </authorList>
    </citation>
    <scope>NUCLEOTIDE SEQUENCE [LARGE SCALE GENOMIC DNA]</scope>
    <source>
        <strain evidence="2 3">HHB9708</strain>
    </source>
</reference>
<accession>A0A164N4T8</accession>
<evidence type="ECO:0000313" key="3">
    <source>
        <dbReference type="Proteomes" id="UP000076722"/>
    </source>
</evidence>
<dbReference type="Pfam" id="PF12697">
    <property type="entry name" value="Abhydrolase_6"/>
    <property type="match status" value="1"/>
</dbReference>
<dbReference type="OrthoDB" id="94039at2759"/>
<feature type="domain" description="AB hydrolase-1" evidence="1">
    <location>
        <begin position="46"/>
        <end position="332"/>
    </location>
</feature>
<dbReference type="Proteomes" id="UP000076722">
    <property type="component" value="Unassembled WGS sequence"/>
</dbReference>
<gene>
    <name evidence="2" type="ORF">SISNIDRAFT_303816</name>
</gene>
<organism evidence="2 3">
    <name type="scientific">Sistotremastrum niveocremeum HHB9708</name>
    <dbReference type="NCBI Taxonomy" id="1314777"/>
    <lineage>
        <taxon>Eukaryota</taxon>
        <taxon>Fungi</taxon>
        <taxon>Dikarya</taxon>
        <taxon>Basidiomycota</taxon>
        <taxon>Agaricomycotina</taxon>
        <taxon>Agaricomycetes</taxon>
        <taxon>Sistotremastrales</taxon>
        <taxon>Sistotremastraceae</taxon>
        <taxon>Sertulicium</taxon>
        <taxon>Sertulicium niveocremeum</taxon>
    </lineage>
</organism>
<protein>
    <recommendedName>
        <fullName evidence="1">AB hydrolase-1 domain-containing protein</fullName>
    </recommendedName>
</protein>
<dbReference type="Gene3D" id="3.40.50.1820">
    <property type="entry name" value="alpha/beta hydrolase"/>
    <property type="match status" value="1"/>
</dbReference>
<dbReference type="InterPro" id="IPR000073">
    <property type="entry name" value="AB_hydrolase_1"/>
</dbReference>
<proteinExistence type="predicted"/>
<evidence type="ECO:0000313" key="2">
    <source>
        <dbReference type="EMBL" id="KZS87355.1"/>
    </source>
</evidence>